<dbReference type="GO" id="GO:0016020">
    <property type="term" value="C:membrane"/>
    <property type="evidence" value="ECO:0007669"/>
    <property type="project" value="TreeGrafter"/>
</dbReference>
<gene>
    <name evidence="2" type="ORF">DM484_05440</name>
</gene>
<evidence type="ECO:0000313" key="3">
    <source>
        <dbReference type="Proteomes" id="UP000249396"/>
    </source>
</evidence>
<keyword evidence="1" id="KW-1133">Transmembrane helix</keyword>
<feature type="transmembrane region" description="Helical" evidence="1">
    <location>
        <begin position="110"/>
        <end position="131"/>
    </location>
</feature>
<sequence length="260" mass="29823">MFNAYLFKIYLVGFIPLFLIALVTWLISLWKRDVSIVDSVWAVFFLAAATSFAFKLPFLGPRGIILLTLLGFWAARLSTYITWRNWGHPEDSRYRTIRQNNEPNFAWKSLYLVFVLQALLAWVISAPLLVILASPIPLQWSDFLGIAIMLFGFSFESIADWQLAKFKANPSNNGKVMDTGLWRHTRHPNYFGEFCVWWGFFLLAIASGAWATIISPLIMSFLLLKVSGVPMLEKDIIQRRPAYRDYAARTNAFFPGLPKP</sequence>
<feature type="transmembrane region" description="Helical" evidence="1">
    <location>
        <begin position="143"/>
        <end position="164"/>
    </location>
</feature>
<feature type="transmembrane region" description="Helical" evidence="1">
    <location>
        <begin position="39"/>
        <end position="56"/>
    </location>
</feature>
<dbReference type="PROSITE" id="PS50244">
    <property type="entry name" value="S5A_REDUCTASE"/>
    <property type="match status" value="1"/>
</dbReference>
<dbReference type="Gene3D" id="1.20.120.1630">
    <property type="match status" value="1"/>
</dbReference>
<dbReference type="PANTHER" id="PTHR32251:SF17">
    <property type="entry name" value="STEROID 5-ALPHA REDUCTASE C-TERMINAL DOMAIN-CONTAINING PROTEIN"/>
    <property type="match status" value="1"/>
</dbReference>
<dbReference type="EMBL" id="QJPH01000195">
    <property type="protein sequence ID" value="PZN82993.1"/>
    <property type="molecule type" value="Genomic_DNA"/>
</dbReference>
<dbReference type="PANTHER" id="PTHR32251">
    <property type="entry name" value="3-OXO-5-ALPHA-STEROID 4-DEHYDROGENASE"/>
    <property type="match status" value="1"/>
</dbReference>
<organism evidence="2 3">
    <name type="scientific">Candidatus Methylumidiphilus alinenensis</name>
    <dbReference type="NCBI Taxonomy" id="2202197"/>
    <lineage>
        <taxon>Bacteria</taxon>
        <taxon>Pseudomonadati</taxon>
        <taxon>Pseudomonadota</taxon>
        <taxon>Gammaproteobacteria</taxon>
        <taxon>Methylococcales</taxon>
        <taxon>Candidatus Methylumidiphilus</taxon>
    </lineage>
</organism>
<comment type="caution">
    <text evidence="2">The sequence shown here is derived from an EMBL/GenBank/DDBJ whole genome shotgun (WGS) entry which is preliminary data.</text>
</comment>
<dbReference type="Proteomes" id="UP000249396">
    <property type="component" value="Unassembled WGS sequence"/>
</dbReference>
<evidence type="ECO:0000256" key="1">
    <source>
        <dbReference type="SAM" id="Phobius"/>
    </source>
</evidence>
<proteinExistence type="predicted"/>
<reference evidence="2 3" key="1">
    <citation type="journal article" date="2018" name="Aquat. Microb. Ecol.">
        <title>Gammaproteobacterial methanotrophs dominate.</title>
        <authorList>
            <person name="Rissanen A.J."/>
            <person name="Saarenheimo J."/>
            <person name="Tiirola M."/>
            <person name="Peura S."/>
            <person name="Aalto S.L."/>
            <person name="Karvinen A."/>
            <person name="Nykanen H."/>
        </authorList>
    </citation>
    <scope>NUCLEOTIDE SEQUENCE [LARGE SCALE GENOMIC DNA]</scope>
    <source>
        <strain evidence="2">AMbin10</strain>
    </source>
</reference>
<dbReference type="AlphaFoldDB" id="A0A2W4RIU5"/>
<dbReference type="InterPro" id="IPR010721">
    <property type="entry name" value="UstE-like"/>
</dbReference>
<feature type="transmembrane region" description="Helical" evidence="1">
    <location>
        <begin position="196"/>
        <end position="224"/>
    </location>
</feature>
<keyword evidence="1" id="KW-0472">Membrane</keyword>
<keyword evidence="1" id="KW-0812">Transmembrane</keyword>
<protein>
    <submittedName>
        <fullName evidence="2">Uncharacterized protein</fullName>
    </submittedName>
</protein>
<evidence type="ECO:0000313" key="2">
    <source>
        <dbReference type="EMBL" id="PZN82993.1"/>
    </source>
</evidence>
<accession>A0A2W4RIU5</accession>
<dbReference type="Pfam" id="PF06966">
    <property type="entry name" value="DUF1295"/>
    <property type="match status" value="1"/>
</dbReference>
<name>A0A2W4RIU5_9GAMM</name>
<feature type="transmembrane region" description="Helical" evidence="1">
    <location>
        <begin position="7"/>
        <end position="27"/>
    </location>
</feature>